<comment type="cofactor">
    <cofactor evidence="1">
        <name>Mg(2+)</name>
        <dbReference type="ChEBI" id="CHEBI:18420"/>
    </cofactor>
</comment>
<dbReference type="NCBIfam" id="NF001299">
    <property type="entry name" value="PRK00241.1"/>
    <property type="match status" value="1"/>
</dbReference>
<evidence type="ECO:0000256" key="9">
    <source>
        <dbReference type="ARBA" id="ARBA00023679"/>
    </source>
</evidence>
<dbReference type="GO" id="GO:0006742">
    <property type="term" value="P:NADP+ catabolic process"/>
    <property type="evidence" value="ECO:0007669"/>
    <property type="project" value="TreeGrafter"/>
</dbReference>
<dbReference type="GO" id="GO:0005829">
    <property type="term" value="C:cytosol"/>
    <property type="evidence" value="ECO:0007669"/>
    <property type="project" value="TreeGrafter"/>
</dbReference>
<evidence type="ECO:0000256" key="6">
    <source>
        <dbReference type="ARBA" id="ARBA00022801"/>
    </source>
</evidence>
<evidence type="ECO:0000313" key="11">
    <source>
        <dbReference type="EMBL" id="HFB54568.1"/>
    </source>
</evidence>
<protein>
    <recommendedName>
        <fullName evidence="4">NAD(+) diphosphatase</fullName>
        <ecNumber evidence="4">3.6.1.22</ecNumber>
    </recommendedName>
</protein>
<organism evidence="11">
    <name type="scientific">Hellea balneolensis</name>
    <dbReference type="NCBI Taxonomy" id="287478"/>
    <lineage>
        <taxon>Bacteria</taxon>
        <taxon>Pseudomonadati</taxon>
        <taxon>Pseudomonadota</taxon>
        <taxon>Alphaproteobacteria</taxon>
        <taxon>Maricaulales</taxon>
        <taxon>Robiginitomaculaceae</taxon>
        <taxon>Hellea</taxon>
    </lineage>
</organism>
<keyword evidence="5" id="KW-0479">Metal-binding</keyword>
<keyword evidence="6 11" id="KW-0378">Hydrolase</keyword>
<keyword evidence="7" id="KW-0460">Magnesium</keyword>
<comment type="catalytic activity">
    <reaction evidence="9">
        <text>a 5'-end NAD(+)-phospho-ribonucleoside in mRNA + H2O = a 5'-end phospho-adenosine-phospho-ribonucleoside in mRNA + beta-nicotinamide D-ribonucleotide + 2 H(+)</text>
        <dbReference type="Rhea" id="RHEA:60876"/>
        <dbReference type="Rhea" id="RHEA-COMP:15698"/>
        <dbReference type="Rhea" id="RHEA-COMP:15719"/>
        <dbReference type="ChEBI" id="CHEBI:14649"/>
        <dbReference type="ChEBI" id="CHEBI:15377"/>
        <dbReference type="ChEBI" id="CHEBI:15378"/>
        <dbReference type="ChEBI" id="CHEBI:144029"/>
        <dbReference type="ChEBI" id="CHEBI:144051"/>
    </reaction>
    <physiologicalReaction direction="left-to-right" evidence="9">
        <dbReference type="Rhea" id="RHEA:60877"/>
    </physiologicalReaction>
</comment>
<keyword evidence="8" id="KW-0520">NAD</keyword>
<evidence type="ECO:0000256" key="7">
    <source>
        <dbReference type="ARBA" id="ARBA00022842"/>
    </source>
</evidence>
<dbReference type="Pfam" id="PF09296">
    <property type="entry name" value="NUDIX-like"/>
    <property type="match status" value="1"/>
</dbReference>
<dbReference type="Proteomes" id="UP000886042">
    <property type="component" value="Unassembled WGS sequence"/>
</dbReference>
<evidence type="ECO:0000256" key="2">
    <source>
        <dbReference type="ARBA" id="ARBA00001947"/>
    </source>
</evidence>
<dbReference type="InterPro" id="IPR000086">
    <property type="entry name" value="NUDIX_hydrolase_dom"/>
</dbReference>
<dbReference type="PROSITE" id="PS51462">
    <property type="entry name" value="NUDIX"/>
    <property type="match status" value="1"/>
</dbReference>
<dbReference type="CDD" id="cd03429">
    <property type="entry name" value="NUDIX_NADH_pyrophosphatase_Nudt13"/>
    <property type="match status" value="1"/>
</dbReference>
<dbReference type="InterPro" id="IPR015375">
    <property type="entry name" value="NADH_PPase-like_N"/>
</dbReference>
<accession>A0A7C3C525</accession>
<dbReference type="Gene3D" id="3.90.79.20">
    <property type="match status" value="1"/>
</dbReference>
<dbReference type="GO" id="GO:0035529">
    <property type="term" value="F:NADH pyrophosphatase activity"/>
    <property type="evidence" value="ECO:0007669"/>
    <property type="project" value="TreeGrafter"/>
</dbReference>
<dbReference type="SUPFAM" id="SSF55811">
    <property type="entry name" value="Nudix"/>
    <property type="match status" value="1"/>
</dbReference>
<dbReference type="Gene3D" id="3.90.79.10">
    <property type="entry name" value="Nucleoside Triphosphate Pyrophosphohydrolase"/>
    <property type="match status" value="1"/>
</dbReference>
<dbReference type="GO" id="GO:0046872">
    <property type="term" value="F:metal ion binding"/>
    <property type="evidence" value="ECO:0007669"/>
    <property type="project" value="UniProtKB-KW"/>
</dbReference>
<evidence type="ECO:0000256" key="5">
    <source>
        <dbReference type="ARBA" id="ARBA00022723"/>
    </source>
</evidence>
<dbReference type="InterPro" id="IPR015376">
    <property type="entry name" value="Znr_NADH_PPase"/>
</dbReference>
<dbReference type="PROSITE" id="PS00893">
    <property type="entry name" value="NUDIX_BOX"/>
    <property type="match status" value="1"/>
</dbReference>
<comment type="similarity">
    <text evidence="3">Belongs to the Nudix hydrolase family. NudC subfamily.</text>
</comment>
<gene>
    <name evidence="11" type="ORF">ENJ46_01480</name>
</gene>
<proteinExistence type="inferred from homology"/>
<evidence type="ECO:0000256" key="8">
    <source>
        <dbReference type="ARBA" id="ARBA00023027"/>
    </source>
</evidence>
<evidence type="ECO:0000256" key="1">
    <source>
        <dbReference type="ARBA" id="ARBA00001946"/>
    </source>
</evidence>
<evidence type="ECO:0000256" key="3">
    <source>
        <dbReference type="ARBA" id="ARBA00009595"/>
    </source>
</evidence>
<dbReference type="GO" id="GO:0019677">
    <property type="term" value="P:NAD+ catabolic process"/>
    <property type="evidence" value="ECO:0007669"/>
    <property type="project" value="TreeGrafter"/>
</dbReference>
<dbReference type="InterPro" id="IPR049734">
    <property type="entry name" value="NudC-like_C"/>
</dbReference>
<dbReference type="Pfam" id="PF09297">
    <property type="entry name" value="Zn_ribbon_NUD"/>
    <property type="match status" value="1"/>
</dbReference>
<dbReference type="EC" id="3.6.1.22" evidence="4"/>
<dbReference type="InterPro" id="IPR020084">
    <property type="entry name" value="NUDIX_hydrolase_CS"/>
</dbReference>
<feature type="domain" description="Nudix hydrolase" evidence="10">
    <location>
        <begin position="163"/>
        <end position="286"/>
    </location>
</feature>
<dbReference type="AlphaFoldDB" id="A0A7C3C525"/>
<evidence type="ECO:0000259" key="10">
    <source>
        <dbReference type="PROSITE" id="PS51462"/>
    </source>
</evidence>
<dbReference type="PANTHER" id="PTHR42904">
    <property type="entry name" value="NUDIX HYDROLASE, NUDC SUBFAMILY"/>
    <property type="match status" value="1"/>
</dbReference>
<comment type="caution">
    <text evidence="11">The sequence shown here is derived from an EMBL/GenBank/DDBJ whole genome shotgun (WGS) entry which is preliminary data.</text>
</comment>
<dbReference type="InterPro" id="IPR050241">
    <property type="entry name" value="NAD-cap_RNA_hydrolase_NudC"/>
</dbReference>
<reference evidence="11" key="1">
    <citation type="journal article" date="2020" name="mSystems">
        <title>Genome- and Community-Level Interaction Insights into Carbon Utilization and Element Cycling Functions of Hydrothermarchaeota in Hydrothermal Sediment.</title>
        <authorList>
            <person name="Zhou Z."/>
            <person name="Liu Y."/>
            <person name="Xu W."/>
            <person name="Pan J."/>
            <person name="Luo Z.H."/>
            <person name="Li M."/>
        </authorList>
    </citation>
    <scope>NUCLEOTIDE SEQUENCE [LARGE SCALE GENOMIC DNA]</scope>
    <source>
        <strain evidence="11">HyVt-489</strain>
    </source>
</reference>
<dbReference type="PANTHER" id="PTHR42904:SF6">
    <property type="entry name" value="NAD-CAPPED RNA HYDROLASE NUDT12"/>
    <property type="match status" value="1"/>
</dbReference>
<dbReference type="InterPro" id="IPR015797">
    <property type="entry name" value="NUDIX_hydrolase-like_dom_sf"/>
</dbReference>
<dbReference type="Pfam" id="PF00293">
    <property type="entry name" value="NUDIX"/>
    <property type="match status" value="1"/>
</dbReference>
<evidence type="ECO:0000256" key="4">
    <source>
        <dbReference type="ARBA" id="ARBA00012381"/>
    </source>
</evidence>
<name>A0A7C3C525_9PROT</name>
<dbReference type="EMBL" id="DRMN01000100">
    <property type="protein sequence ID" value="HFB54568.1"/>
    <property type="molecule type" value="Genomic_DNA"/>
</dbReference>
<sequence length="299" mass="32608">MSFTPDMAFAGGPLDLAENERSQEQLTAFSKAKNARALIMHHGDFLATKDGGLALVPPMDIVGKHLYDPGPLFLGLDGDTPLFAFSFAKEAEAEAMVKTAQLDNLRVLAGQLSPVQLSLAGRAKSLFDWHRTHQFCATCGEKSAPQKGGAQRKCPACSTDHFPRVNPVVIMMVLHKDECLLGRGPNWPEGAYSALAGFISPGETLEEACIREVMEEVGIAVSTPTYQFCQPWPFPSQLMMGVVCEAHSTDITLNTEELADAQWFSKDKVRAVFNGEEGDFVCPPKFTIAYQLIAAWLAK</sequence>
<comment type="cofactor">
    <cofactor evidence="2">
        <name>Zn(2+)</name>
        <dbReference type="ChEBI" id="CHEBI:29105"/>
    </cofactor>
</comment>